<dbReference type="STRING" id="943830.A4A58_08460"/>
<dbReference type="PANTHER" id="PTHR32089">
    <property type="entry name" value="METHYL-ACCEPTING CHEMOTAXIS PROTEIN MCPB"/>
    <property type="match status" value="1"/>
</dbReference>
<evidence type="ECO:0000313" key="8">
    <source>
        <dbReference type="Proteomes" id="UP000076574"/>
    </source>
</evidence>
<dbReference type="Pfam" id="PF14827">
    <property type="entry name" value="dCache_3"/>
    <property type="match status" value="1"/>
</dbReference>
<dbReference type="Gene3D" id="6.10.340.10">
    <property type="match status" value="1"/>
</dbReference>
<dbReference type="InterPro" id="IPR004090">
    <property type="entry name" value="Chemotax_Me-accpt_rcpt"/>
</dbReference>
<proteinExistence type="inferred from homology"/>
<feature type="domain" description="Methyl-accepting transducer" evidence="5">
    <location>
        <begin position="404"/>
        <end position="633"/>
    </location>
</feature>
<evidence type="ECO:0000259" key="6">
    <source>
        <dbReference type="PROSITE" id="PS50885"/>
    </source>
</evidence>
<dbReference type="InterPro" id="IPR003660">
    <property type="entry name" value="HAMP_dom"/>
</dbReference>
<keyword evidence="4" id="KW-0812">Transmembrane</keyword>
<dbReference type="EMBL" id="LVYV01000023">
    <property type="protein sequence ID" value="KZD22095.1"/>
    <property type="molecule type" value="Genomic_DNA"/>
</dbReference>
<evidence type="ECO:0000256" key="3">
    <source>
        <dbReference type="PROSITE-ProRule" id="PRU00284"/>
    </source>
</evidence>
<sequence>MQALNSISARMIVAITLVAAGSCGALAAFSMWQQQAIIDTALTREARDDYANLTAALNAETRTLLAVAESIASSQPIKDAIKTQDRANALAHLKEVHQRIKPRGLELITIQTPPAISFARIHNPGTFGDNVSERRKMVVQAMTSKKAVGGIEPGRDALNVFGVAPAMDGDTILGTVDVGAPFGKTFVETMKSRFGVDVGIHQIDGQAGKTLASTLKATAPSVETLRRALAGEIVTQYGELDNKPVATTFGAIKSFSGDNIAVFEITRDTSGYQSLMRSSLNWLGIISACVLLLAGTIATWMGRSMAKPIRSLETAMRTIAGGNHTIAVPGAGRKDEIGSMAGAVEIFKTGLIETEQLRATQEEQRERAQHDRRDTMNALASRFESGVGTVVTAVGSAAGELRNTAQSMAATAEESTRQTAAVAAASEEATQSAQAVAAAIEELNASISEIAQQVNESARVAGDAVSQANVTNNEVQSLAEAAQKIGDVVKLISEIAAQTNLLALNATIEAARAGEAGRGFAVVASEVKALATQTSKATDEISAQVSAIQGATKLSVDSIQNITSTIGRVSEIASAIAAAVEEQGAATLEIARNVAEAARGTGEVSQNIAGVNDAARETGLAASRVVESAGDLSRNGEDLRTQVDVFLREVRAA</sequence>
<evidence type="ECO:0000259" key="5">
    <source>
        <dbReference type="PROSITE" id="PS50111"/>
    </source>
</evidence>
<dbReference type="SUPFAM" id="SSF58104">
    <property type="entry name" value="Methyl-accepting chemotaxis protein (MCP) signaling domain"/>
    <property type="match status" value="1"/>
</dbReference>
<accession>A0A163YFC0</accession>
<keyword evidence="8" id="KW-1185">Reference proteome</keyword>
<feature type="domain" description="HAMP" evidence="6">
    <location>
        <begin position="303"/>
        <end position="356"/>
    </location>
</feature>
<dbReference type="SMART" id="SM00304">
    <property type="entry name" value="HAMP"/>
    <property type="match status" value="1"/>
</dbReference>
<dbReference type="SUPFAM" id="SSF103190">
    <property type="entry name" value="Sensory domain-like"/>
    <property type="match status" value="1"/>
</dbReference>
<dbReference type="Pfam" id="PF00015">
    <property type="entry name" value="MCPsignal"/>
    <property type="match status" value="1"/>
</dbReference>
<dbReference type="Proteomes" id="UP000076574">
    <property type="component" value="Unassembled WGS sequence"/>
</dbReference>
<reference evidence="7 8" key="1">
    <citation type="submission" date="2016-03" db="EMBL/GenBank/DDBJ databases">
        <title>Microsymbionts genomes from the relict species Vavilovia formosa (Stev.) Fed.</title>
        <authorList>
            <person name="Kopat V."/>
            <person name="Chirak E."/>
            <person name="Kimeklis A."/>
            <person name="Andronov E."/>
        </authorList>
    </citation>
    <scope>NUCLEOTIDE SEQUENCE [LARGE SCALE GENOMIC DNA]</scope>
    <source>
        <strain evidence="7 8">Vaf07</strain>
    </source>
</reference>
<evidence type="ECO:0000256" key="1">
    <source>
        <dbReference type="ARBA" id="ARBA00023224"/>
    </source>
</evidence>
<dbReference type="GO" id="GO:0004888">
    <property type="term" value="F:transmembrane signaling receptor activity"/>
    <property type="evidence" value="ECO:0007669"/>
    <property type="project" value="InterPro"/>
</dbReference>
<dbReference type="Gene3D" id="1.10.287.950">
    <property type="entry name" value="Methyl-accepting chemotaxis protein"/>
    <property type="match status" value="1"/>
</dbReference>
<dbReference type="PRINTS" id="PR00260">
    <property type="entry name" value="CHEMTRNSDUCR"/>
</dbReference>
<comment type="similarity">
    <text evidence="2">Belongs to the methyl-accepting chemotaxis (MCP) protein family.</text>
</comment>
<keyword evidence="4" id="KW-1133">Transmembrane helix</keyword>
<dbReference type="InterPro" id="IPR004089">
    <property type="entry name" value="MCPsignal_dom"/>
</dbReference>
<dbReference type="PANTHER" id="PTHR32089:SF112">
    <property type="entry name" value="LYSOZYME-LIKE PROTEIN-RELATED"/>
    <property type="match status" value="1"/>
</dbReference>
<dbReference type="CDD" id="cd06225">
    <property type="entry name" value="HAMP"/>
    <property type="match status" value="1"/>
</dbReference>
<dbReference type="Pfam" id="PF00672">
    <property type="entry name" value="HAMP"/>
    <property type="match status" value="1"/>
</dbReference>
<dbReference type="SMART" id="SM00283">
    <property type="entry name" value="MA"/>
    <property type="match status" value="1"/>
</dbReference>
<keyword evidence="4" id="KW-0472">Membrane</keyword>
<dbReference type="InterPro" id="IPR029150">
    <property type="entry name" value="dCache_3"/>
</dbReference>
<gene>
    <name evidence="7" type="ORF">A4A58_08460</name>
</gene>
<keyword evidence="1 3" id="KW-0807">Transducer</keyword>
<organism evidence="7 8">
    <name type="scientific">Tardiphaga robiniae</name>
    <dbReference type="NCBI Taxonomy" id="943830"/>
    <lineage>
        <taxon>Bacteria</taxon>
        <taxon>Pseudomonadati</taxon>
        <taxon>Pseudomonadota</taxon>
        <taxon>Alphaproteobacteria</taxon>
        <taxon>Hyphomicrobiales</taxon>
        <taxon>Nitrobacteraceae</taxon>
        <taxon>Tardiphaga</taxon>
    </lineage>
</organism>
<evidence type="ECO:0000313" key="7">
    <source>
        <dbReference type="EMBL" id="KZD22095.1"/>
    </source>
</evidence>
<dbReference type="RefSeq" id="WP_068734472.1">
    <property type="nucleotide sequence ID" value="NZ_LVYV01000023.1"/>
</dbReference>
<dbReference type="OrthoDB" id="1776073at2"/>
<dbReference type="GO" id="GO:0006935">
    <property type="term" value="P:chemotaxis"/>
    <property type="evidence" value="ECO:0007669"/>
    <property type="project" value="InterPro"/>
</dbReference>
<dbReference type="InterPro" id="IPR029151">
    <property type="entry name" value="Sensor-like_sf"/>
</dbReference>
<evidence type="ECO:0000256" key="2">
    <source>
        <dbReference type="ARBA" id="ARBA00029447"/>
    </source>
</evidence>
<dbReference type="GO" id="GO:0007165">
    <property type="term" value="P:signal transduction"/>
    <property type="evidence" value="ECO:0007669"/>
    <property type="project" value="UniProtKB-KW"/>
</dbReference>
<dbReference type="PROSITE" id="PS50111">
    <property type="entry name" value="CHEMOTAXIS_TRANSDUC_2"/>
    <property type="match status" value="1"/>
</dbReference>
<dbReference type="PROSITE" id="PS50885">
    <property type="entry name" value="HAMP"/>
    <property type="match status" value="1"/>
</dbReference>
<evidence type="ECO:0000256" key="4">
    <source>
        <dbReference type="SAM" id="Phobius"/>
    </source>
</evidence>
<name>A0A163YFC0_9BRAD</name>
<dbReference type="AlphaFoldDB" id="A0A163YFC0"/>
<protein>
    <submittedName>
        <fullName evidence="7">Chemotaxis protein</fullName>
    </submittedName>
</protein>
<dbReference type="GO" id="GO:0016020">
    <property type="term" value="C:membrane"/>
    <property type="evidence" value="ECO:0007669"/>
    <property type="project" value="InterPro"/>
</dbReference>
<feature type="transmembrane region" description="Helical" evidence="4">
    <location>
        <begin position="280"/>
        <end position="301"/>
    </location>
</feature>
<comment type="caution">
    <text evidence="7">The sequence shown here is derived from an EMBL/GenBank/DDBJ whole genome shotgun (WGS) entry which is preliminary data.</text>
</comment>